<feature type="compositionally biased region" description="Low complexity" evidence="1">
    <location>
        <begin position="749"/>
        <end position="773"/>
    </location>
</feature>
<dbReference type="eggNOG" id="COG1042">
    <property type="taxonomic scope" value="Bacteria"/>
</dbReference>
<dbReference type="InterPro" id="IPR003781">
    <property type="entry name" value="CoA-bd"/>
</dbReference>
<dbReference type="InterPro" id="IPR032875">
    <property type="entry name" value="Succ_CoA_lig_flav_dom"/>
</dbReference>
<name>E2QA86_STRCL</name>
<evidence type="ECO:0000259" key="2">
    <source>
        <dbReference type="PROSITE" id="PS51186"/>
    </source>
</evidence>
<feature type="compositionally biased region" description="Low complexity" evidence="1">
    <location>
        <begin position="782"/>
        <end position="814"/>
    </location>
</feature>
<dbReference type="OrthoDB" id="190266at2"/>
<dbReference type="Pfam" id="PF13380">
    <property type="entry name" value="CoA_binding_2"/>
    <property type="match status" value="1"/>
</dbReference>
<feature type="compositionally biased region" description="Low complexity" evidence="1">
    <location>
        <begin position="693"/>
        <end position="703"/>
    </location>
</feature>
<dbReference type="Gene3D" id="3.40.630.30">
    <property type="match status" value="1"/>
</dbReference>
<dbReference type="Pfam" id="PF13549">
    <property type="entry name" value="ATP-grasp_5"/>
    <property type="match status" value="1"/>
</dbReference>
<evidence type="ECO:0000313" key="3">
    <source>
        <dbReference type="EMBL" id="EFG09785.1"/>
    </source>
</evidence>
<dbReference type="Gene3D" id="3.30.1490.20">
    <property type="entry name" value="ATP-grasp fold, A domain"/>
    <property type="match status" value="1"/>
</dbReference>
<dbReference type="PROSITE" id="PS51186">
    <property type="entry name" value="GNAT"/>
    <property type="match status" value="1"/>
</dbReference>
<dbReference type="RefSeq" id="WP_003962121.1">
    <property type="nucleotide sequence ID" value="NZ_CM000913.1"/>
</dbReference>
<dbReference type="InterPro" id="IPR000182">
    <property type="entry name" value="GNAT_dom"/>
</dbReference>
<dbReference type="InterPro" id="IPR016102">
    <property type="entry name" value="Succinyl-CoA_synth-like"/>
</dbReference>
<feature type="compositionally biased region" description="Low complexity" evidence="1">
    <location>
        <begin position="657"/>
        <end position="671"/>
    </location>
</feature>
<dbReference type="SUPFAM" id="SSF52210">
    <property type="entry name" value="Succinyl-CoA synthetase domains"/>
    <property type="match status" value="2"/>
</dbReference>
<dbReference type="SMART" id="SM00881">
    <property type="entry name" value="CoA_binding"/>
    <property type="match status" value="1"/>
</dbReference>
<dbReference type="AlphaFoldDB" id="E2QA86"/>
<dbReference type="PANTHER" id="PTHR42793">
    <property type="entry name" value="COA BINDING DOMAIN CONTAINING PROTEIN"/>
    <property type="match status" value="1"/>
</dbReference>
<dbReference type="Gene3D" id="3.30.470.20">
    <property type="entry name" value="ATP-grasp fold, B domain"/>
    <property type="match status" value="1"/>
</dbReference>
<dbReference type="GO" id="GO:0016747">
    <property type="term" value="F:acyltransferase activity, transferring groups other than amino-acyl groups"/>
    <property type="evidence" value="ECO:0007669"/>
    <property type="project" value="InterPro"/>
</dbReference>
<feature type="compositionally biased region" description="Low complexity" evidence="1">
    <location>
        <begin position="837"/>
        <end position="847"/>
    </location>
</feature>
<dbReference type="CDD" id="cd04301">
    <property type="entry name" value="NAT_SF"/>
    <property type="match status" value="1"/>
</dbReference>
<dbReference type="Gene3D" id="3.40.50.720">
    <property type="entry name" value="NAD(P)-binding Rossmann-like Domain"/>
    <property type="match status" value="1"/>
</dbReference>
<feature type="region of interest" description="Disordered" evidence="1">
    <location>
        <begin position="624"/>
        <end position="921"/>
    </location>
</feature>
<dbReference type="InterPro" id="IPR013815">
    <property type="entry name" value="ATP_grasp_subdomain_1"/>
</dbReference>
<dbReference type="InterPro" id="IPR036291">
    <property type="entry name" value="NAD(P)-bd_dom_sf"/>
</dbReference>
<gene>
    <name evidence="3" type="ORF">SCLAV_4713</name>
</gene>
<dbReference type="InterPro" id="IPR016181">
    <property type="entry name" value="Acyl_CoA_acyltransferase"/>
</dbReference>
<dbReference type="Proteomes" id="UP000002357">
    <property type="component" value="Chromosome"/>
</dbReference>
<dbReference type="PANTHER" id="PTHR42793:SF1">
    <property type="entry name" value="PEPTIDYL-LYSINE N-ACETYLTRANSFERASE PATZ"/>
    <property type="match status" value="1"/>
</dbReference>
<proteinExistence type="predicted"/>
<keyword evidence="4" id="KW-1185">Reference proteome</keyword>
<evidence type="ECO:0000313" key="4">
    <source>
        <dbReference type="Proteomes" id="UP000002357"/>
    </source>
</evidence>
<reference evidence="3 4" key="1">
    <citation type="journal article" date="2010" name="Genome Biol. Evol.">
        <title>The sequence of a 1.8-mb bacterial linear plasmid reveals a rich evolutionary reservoir of secondary metabolic pathways.</title>
        <authorList>
            <person name="Medema M.H."/>
            <person name="Trefzer A."/>
            <person name="Kovalchuk A."/>
            <person name="van den Berg M."/>
            <person name="Mueller U."/>
            <person name="Heijne W."/>
            <person name="Wu L."/>
            <person name="Alam M.T."/>
            <person name="Ronning C.M."/>
            <person name="Nierman W.C."/>
            <person name="Bovenberg R.A.L."/>
            <person name="Breitling R."/>
            <person name="Takano E."/>
        </authorList>
    </citation>
    <scope>NUCLEOTIDE SEQUENCE [LARGE SCALE GENOMIC DNA]</scope>
    <source>
        <strain evidence="4">ATCC 27064 / DSM 738 / JCM 4710 / NBRC 13307 / NCIMB 12785 / NRRL 3585 / VKM Ac-602</strain>
    </source>
</reference>
<protein>
    <submittedName>
        <fullName evidence="3">Putative acyl-CoA synthetase</fullName>
    </submittedName>
</protein>
<dbReference type="SUPFAM" id="SSF55729">
    <property type="entry name" value="Acyl-CoA N-acyltransferases (Nat)"/>
    <property type="match status" value="1"/>
</dbReference>
<feature type="domain" description="N-acetyltransferase" evidence="2">
    <location>
        <begin position="25"/>
        <end position="184"/>
    </location>
</feature>
<evidence type="ECO:0000256" key="1">
    <source>
        <dbReference type="SAM" id="MobiDB-lite"/>
    </source>
</evidence>
<dbReference type="SUPFAM" id="SSF51735">
    <property type="entry name" value="NAD(P)-binding Rossmann-fold domains"/>
    <property type="match status" value="1"/>
</dbReference>
<dbReference type="GeneID" id="93728832"/>
<dbReference type="Pfam" id="PF13607">
    <property type="entry name" value="Succ_CoA_lig"/>
    <property type="match status" value="1"/>
</dbReference>
<dbReference type="Pfam" id="PF00583">
    <property type="entry name" value="Acetyltransf_1"/>
    <property type="match status" value="1"/>
</dbReference>
<dbReference type="EMBL" id="CM000913">
    <property type="protein sequence ID" value="EFG09785.1"/>
    <property type="molecule type" value="Genomic_DNA"/>
</dbReference>
<sequence>MRTRPEQTYPDHWEADVVLRDGSTARIRPITPDDAGRLVSFYEQVSDESKYYRFFAPYPRLTDRDVHRFTHHDYVDRVGLAVTVGGEIIATVRYDRIDGLGRPASAPAEEAEVAFLVQDAHQGRGVASALLEHIAAVARERGVRRFVAEVLPANTKMIKVFRDAGYTQRRSFEDGSVHLTLDLEPTEKSLAVQRGREQRAEARSVQRLLAPGSVAVIGTGRASGGMGRTVLRNILDSGYRGRLYAVNRAFGGGRTEVEGVPAFRSVAEIAAATGEAVDLAVVAVPVERVPEAVADCGEHGVRGLVVLTAGYAESGAEGRRRQRELVRRARSYGMRIIGPNSLGIISTADAVRLNASLAPGSPAPGRIGLFTQSGAIGIALLSELHRRGAGLSTFISSGNRADVSGNDFLQYWYDDPDTDVVLMYLESIGNPRKFTRLARRTAAVKPLVVVKGARHSGSEPPGHAVPATRIPDAAVGALLRQAGVIRVDTVTELIDVGLLLAGQPLPAGPRVAILGNSESLGLLTYDACLTEGLRPQPPLDLTTDATPADFRAALARALADDGCDAVVVTAIPWVGEHGATESGDGEVLARALRAAVAESGRTKPVAVVHVELRGLAEALAAVRGSTDDAPAPPGDGGLVGEVRRSGAPGASVSAPEARGSGLPSAAGRAPAPGGPVPSAPGARPSVPPGGGPAPSSDGSVPGADARSGGAAAPVSSARGDGGPVREVRSSGGGPGPLSGGSPRGGGEGVPVSGVPGEPVHGADTPSGGAAVSVPGGGPVPTGPEVPVSAAPGAPASAPEARGSGLPSSAPGAGPSVPPGDGSGPLSGGSPRGGGEGVPVSGSSEGSVHGADARSTGDGGAVSVPGGGPVPPGASAARGDGGPVREVRSSAPSGGGSGLSSGGSVPEAGAGPGEWDGGGRIPGYPAAERAVRALSEAVRYARWRRQAAEPGRVPEFEDIDEVGAAALIERLLDEDGSGTLPAADAHALLGRYGIRVRAALPAPGPDDAAGAAARLGYPVALKTTAPQLRHRPDLGGVRLDLADEAQLRLAYRELTEQLGPPDALRPVVQSMAPRGVDTVVRAAVDPAVGAVLSFGLAGAASELLGDTSHRLVPATVRDAAELVRGIRTAPLLFGWRGSAPVDTPALEELLLRVSRLVDGHPEVVSISLEPVVVAQRGLSVLGASVRLAPAATFTDLGPRRLPSY</sequence>
<dbReference type="Gene3D" id="3.40.50.261">
    <property type="entry name" value="Succinyl-CoA synthetase domains"/>
    <property type="match status" value="2"/>
</dbReference>
<feature type="compositionally biased region" description="Gly residues" evidence="1">
    <location>
        <begin position="820"/>
        <end position="836"/>
    </location>
</feature>
<dbReference type="SUPFAM" id="SSF56059">
    <property type="entry name" value="Glutathione synthetase ATP-binding domain-like"/>
    <property type="match status" value="1"/>
</dbReference>
<feature type="compositionally biased region" description="Gly residues" evidence="1">
    <location>
        <begin position="909"/>
        <end position="920"/>
    </location>
</feature>
<accession>E2QA86</accession>
<dbReference type="GO" id="GO:0005524">
    <property type="term" value="F:ATP binding"/>
    <property type="evidence" value="ECO:0007669"/>
    <property type="project" value="InterPro"/>
</dbReference>
<dbReference type="eggNOG" id="COG0456">
    <property type="taxonomic scope" value="Bacteria"/>
</dbReference>
<feature type="compositionally biased region" description="Gly residues" evidence="1">
    <location>
        <begin position="730"/>
        <end position="748"/>
    </location>
</feature>
<dbReference type="STRING" id="1901.BB341_05340"/>
<organism evidence="3 4">
    <name type="scientific">Streptomyces clavuligerus</name>
    <dbReference type="NCBI Taxonomy" id="1901"/>
    <lineage>
        <taxon>Bacteria</taxon>
        <taxon>Bacillati</taxon>
        <taxon>Actinomycetota</taxon>
        <taxon>Actinomycetes</taxon>
        <taxon>Kitasatosporales</taxon>
        <taxon>Streptomycetaceae</taxon>
        <taxon>Streptomyces</taxon>
    </lineage>
</organism>